<gene>
    <name evidence="2" type="ORF">TREES_T100006283</name>
</gene>
<reference evidence="3" key="1">
    <citation type="submission" date="2012-07" db="EMBL/GenBank/DDBJ databases">
        <title>Genome of the Chinese tree shrew, a rising model animal genetically related to primates.</title>
        <authorList>
            <person name="Zhang G."/>
            <person name="Fan Y."/>
            <person name="Yao Y."/>
            <person name="Huang Z."/>
        </authorList>
    </citation>
    <scope>NUCLEOTIDE SEQUENCE [LARGE SCALE GENOMIC DNA]</scope>
</reference>
<reference evidence="3" key="2">
    <citation type="journal article" date="2013" name="Nat. Commun.">
        <title>Genome of the Chinese tree shrew.</title>
        <authorList>
            <person name="Fan Y."/>
            <person name="Huang Z.Y."/>
            <person name="Cao C.C."/>
            <person name="Chen C.S."/>
            <person name="Chen Y.X."/>
            <person name="Fan D.D."/>
            <person name="He J."/>
            <person name="Hou H.L."/>
            <person name="Hu L."/>
            <person name="Hu X.T."/>
            <person name="Jiang X.T."/>
            <person name="Lai R."/>
            <person name="Lang Y.S."/>
            <person name="Liang B."/>
            <person name="Liao S.G."/>
            <person name="Mu D."/>
            <person name="Ma Y.Y."/>
            <person name="Niu Y.Y."/>
            <person name="Sun X.Q."/>
            <person name="Xia J.Q."/>
            <person name="Xiao J."/>
            <person name="Xiong Z.Q."/>
            <person name="Xu L."/>
            <person name="Yang L."/>
            <person name="Zhang Y."/>
            <person name="Zhao W."/>
            <person name="Zhao X.D."/>
            <person name="Zheng Y.T."/>
            <person name="Zhou J.M."/>
            <person name="Zhu Y.B."/>
            <person name="Zhang G.J."/>
            <person name="Wang J."/>
            <person name="Yao Y.G."/>
        </authorList>
    </citation>
    <scope>NUCLEOTIDE SEQUENCE [LARGE SCALE GENOMIC DNA]</scope>
</reference>
<evidence type="ECO:0000313" key="3">
    <source>
        <dbReference type="Proteomes" id="UP000011518"/>
    </source>
</evidence>
<feature type="region of interest" description="Disordered" evidence="1">
    <location>
        <begin position="137"/>
        <end position="176"/>
    </location>
</feature>
<dbReference type="InParanoid" id="L9L9D8"/>
<proteinExistence type="predicted"/>
<feature type="region of interest" description="Disordered" evidence="1">
    <location>
        <begin position="100"/>
        <end position="124"/>
    </location>
</feature>
<dbReference type="AlphaFoldDB" id="L9L9D8"/>
<dbReference type="EMBL" id="KB320499">
    <property type="protein sequence ID" value="ELW70342.1"/>
    <property type="molecule type" value="Genomic_DNA"/>
</dbReference>
<organism evidence="2 3">
    <name type="scientific">Tupaia chinensis</name>
    <name type="common">Chinese tree shrew</name>
    <name type="synonym">Tupaia belangeri chinensis</name>
    <dbReference type="NCBI Taxonomy" id="246437"/>
    <lineage>
        <taxon>Eukaryota</taxon>
        <taxon>Metazoa</taxon>
        <taxon>Chordata</taxon>
        <taxon>Craniata</taxon>
        <taxon>Vertebrata</taxon>
        <taxon>Euteleostomi</taxon>
        <taxon>Mammalia</taxon>
        <taxon>Eutheria</taxon>
        <taxon>Euarchontoglires</taxon>
        <taxon>Scandentia</taxon>
        <taxon>Tupaiidae</taxon>
        <taxon>Tupaia</taxon>
    </lineage>
</organism>
<name>L9L9D8_TUPCH</name>
<accession>L9L9D8</accession>
<dbReference type="Proteomes" id="UP000011518">
    <property type="component" value="Unassembled WGS sequence"/>
</dbReference>
<keyword evidence="3" id="KW-1185">Reference proteome</keyword>
<feature type="compositionally biased region" description="Low complexity" evidence="1">
    <location>
        <begin position="102"/>
        <end position="111"/>
    </location>
</feature>
<evidence type="ECO:0000256" key="1">
    <source>
        <dbReference type="SAM" id="MobiDB-lite"/>
    </source>
</evidence>
<evidence type="ECO:0000313" key="2">
    <source>
        <dbReference type="EMBL" id="ELW70342.1"/>
    </source>
</evidence>
<protein>
    <submittedName>
        <fullName evidence="2">Uncharacterized protein</fullName>
    </submittedName>
</protein>
<feature type="compositionally biased region" description="Basic and acidic residues" evidence="1">
    <location>
        <begin position="157"/>
        <end position="172"/>
    </location>
</feature>
<sequence>MPTREQAFVYSCPHENAADVHGHWYRYRGHFSVALKSPNGRIRGLGWPAFLALRPRARLSLRTCELGPGRKAPAVAPTDLKGASSAACVRMRRPHLSRCARGRASAAQSSRTQRLVESASGGGRSCGAPLALELAPQPFSRPDSLPLPGQPCPRESLVSDKNDLRDQEKAPDPFRSNPVVAALLVLGLQEGPWSESCVAEKAPGEPPRLQG</sequence>